<evidence type="ECO:0000256" key="1">
    <source>
        <dbReference type="ARBA" id="ARBA00022801"/>
    </source>
</evidence>
<dbReference type="EMBL" id="JBHRZO010000009">
    <property type="protein sequence ID" value="MFC3847414.1"/>
    <property type="molecule type" value="Genomic_DNA"/>
</dbReference>
<dbReference type="PANTHER" id="PTHR43798:SF31">
    <property type="entry name" value="AB HYDROLASE SUPERFAMILY PROTEIN YCLE"/>
    <property type="match status" value="1"/>
</dbReference>
<dbReference type="Gene3D" id="3.40.50.1820">
    <property type="entry name" value="alpha/beta hydrolase"/>
    <property type="match status" value="1"/>
</dbReference>
<gene>
    <name evidence="3" type="ORF">ACFOPX_02535</name>
</gene>
<proteinExistence type="predicted"/>
<dbReference type="SUPFAM" id="SSF53474">
    <property type="entry name" value="alpha/beta-Hydrolases"/>
    <property type="match status" value="1"/>
</dbReference>
<dbReference type="InterPro" id="IPR029058">
    <property type="entry name" value="AB_hydrolase_fold"/>
</dbReference>
<feature type="domain" description="AB hydrolase-1" evidence="2">
    <location>
        <begin position="30"/>
        <end position="224"/>
    </location>
</feature>
<evidence type="ECO:0000313" key="3">
    <source>
        <dbReference type="EMBL" id="MFC3847414.1"/>
    </source>
</evidence>
<comment type="caution">
    <text evidence="3">The sequence shown here is derived from an EMBL/GenBank/DDBJ whole genome shotgun (WGS) entry which is preliminary data.</text>
</comment>
<dbReference type="Pfam" id="PF12697">
    <property type="entry name" value="Abhydrolase_6"/>
    <property type="match status" value="1"/>
</dbReference>
<keyword evidence="1 3" id="KW-0378">Hydrolase</keyword>
<dbReference type="InterPro" id="IPR050266">
    <property type="entry name" value="AB_hydrolase_sf"/>
</dbReference>
<organism evidence="3 4">
    <name type="scientific">Helicobacter baculiformis</name>
    <dbReference type="NCBI Taxonomy" id="427351"/>
    <lineage>
        <taxon>Bacteria</taxon>
        <taxon>Pseudomonadati</taxon>
        <taxon>Campylobacterota</taxon>
        <taxon>Epsilonproteobacteria</taxon>
        <taxon>Campylobacterales</taxon>
        <taxon>Helicobacteraceae</taxon>
        <taxon>Helicobacter</taxon>
    </lineage>
</organism>
<name>A0ABV7ZIE4_9HELI</name>
<dbReference type="Proteomes" id="UP001595783">
    <property type="component" value="Unassembled WGS sequence"/>
</dbReference>
<keyword evidence="4" id="KW-1185">Reference proteome</keyword>
<accession>A0ABV7ZIE4</accession>
<evidence type="ECO:0000259" key="2">
    <source>
        <dbReference type="Pfam" id="PF12697"/>
    </source>
</evidence>
<sequence>MAKRKVAYQGRDFEIAYDLHNKNALKSVAFLHGWGSSKELMQHAFKAYFTDYRHFYLDLPGFGRSPNQTFLTPQDYAHIVDTFFQSLEVTPDLMVGHSFGGKVATLTQGSNLVLLSSAGIVLPKSWKTRLKIKLAKGLRMLGMSNRALRSADAQDLNPAMYEVFKYTIQEDFRAHFCACVKNTLILWGAQDNTTPLVAGQQIATLIPKNRFIVLQGDHYFFLKQGALVQQHCLEYFNCPSEQE</sequence>
<reference evidence="4" key="1">
    <citation type="journal article" date="2019" name="Int. J. Syst. Evol. Microbiol.">
        <title>The Global Catalogue of Microorganisms (GCM) 10K type strain sequencing project: providing services to taxonomists for standard genome sequencing and annotation.</title>
        <authorList>
            <consortium name="The Broad Institute Genomics Platform"/>
            <consortium name="The Broad Institute Genome Sequencing Center for Infectious Disease"/>
            <person name="Wu L."/>
            <person name="Ma J."/>
        </authorList>
    </citation>
    <scope>NUCLEOTIDE SEQUENCE [LARGE SCALE GENOMIC DNA]</scope>
    <source>
        <strain evidence="4">CCUG 53816</strain>
    </source>
</reference>
<dbReference type="InterPro" id="IPR000073">
    <property type="entry name" value="AB_hydrolase_1"/>
</dbReference>
<dbReference type="PANTHER" id="PTHR43798">
    <property type="entry name" value="MONOACYLGLYCEROL LIPASE"/>
    <property type="match status" value="1"/>
</dbReference>
<dbReference type="RefSeq" id="WP_104752051.1">
    <property type="nucleotide sequence ID" value="NZ_FZMF01000013.1"/>
</dbReference>
<protein>
    <submittedName>
        <fullName evidence="3">Alpha/beta fold hydrolase</fullName>
    </submittedName>
</protein>
<evidence type="ECO:0000313" key="4">
    <source>
        <dbReference type="Proteomes" id="UP001595783"/>
    </source>
</evidence>
<dbReference type="GO" id="GO:0016787">
    <property type="term" value="F:hydrolase activity"/>
    <property type="evidence" value="ECO:0007669"/>
    <property type="project" value="UniProtKB-KW"/>
</dbReference>